<dbReference type="PROSITE" id="PS51192">
    <property type="entry name" value="HELICASE_ATP_BIND_1"/>
    <property type="match status" value="1"/>
</dbReference>
<dbReference type="SMART" id="SM00341">
    <property type="entry name" value="HRDC"/>
    <property type="match status" value="1"/>
</dbReference>
<feature type="compositionally biased region" description="Basic and acidic residues" evidence="15">
    <location>
        <begin position="849"/>
        <end position="869"/>
    </location>
</feature>
<dbReference type="SMART" id="SM00956">
    <property type="entry name" value="RQC"/>
    <property type="match status" value="1"/>
</dbReference>
<feature type="compositionally biased region" description="Low complexity" evidence="15">
    <location>
        <begin position="871"/>
        <end position="887"/>
    </location>
</feature>
<dbReference type="InterPro" id="IPR011545">
    <property type="entry name" value="DEAD/DEAH_box_helicase_dom"/>
</dbReference>
<dbReference type="Pfam" id="PF00271">
    <property type="entry name" value="Helicase_C"/>
    <property type="match status" value="1"/>
</dbReference>
<dbReference type="SUPFAM" id="SSF47819">
    <property type="entry name" value="HRDC-like"/>
    <property type="match status" value="1"/>
</dbReference>
<dbReference type="InterPro" id="IPR002121">
    <property type="entry name" value="HRDC_dom"/>
</dbReference>
<gene>
    <name evidence="19" type="ORF">GCM10023156_60410</name>
</gene>
<evidence type="ECO:0000259" key="16">
    <source>
        <dbReference type="PROSITE" id="PS50967"/>
    </source>
</evidence>
<feature type="domain" description="HRDC" evidence="16">
    <location>
        <begin position="733"/>
        <end position="813"/>
    </location>
</feature>
<dbReference type="InterPro" id="IPR044876">
    <property type="entry name" value="HRDC_dom_sf"/>
</dbReference>
<dbReference type="InterPro" id="IPR032284">
    <property type="entry name" value="RecQ_Zn-bd"/>
</dbReference>
<dbReference type="InterPro" id="IPR036390">
    <property type="entry name" value="WH_DNA-bd_sf"/>
</dbReference>
<comment type="catalytic activity">
    <reaction evidence="11">
        <text>Couples ATP hydrolysis with the unwinding of duplex DNA by translocating in the 3'-5' direction.</text>
        <dbReference type="EC" id="5.6.2.4"/>
    </reaction>
</comment>
<dbReference type="SUPFAM" id="SSF52540">
    <property type="entry name" value="P-loop containing nucleoside triphosphate hydrolases"/>
    <property type="match status" value="1"/>
</dbReference>
<comment type="cofactor">
    <cofactor evidence="2">
        <name>Zn(2+)</name>
        <dbReference type="ChEBI" id="CHEBI:29105"/>
    </cofactor>
</comment>
<organism evidence="19 20">
    <name type="scientific">Novipirellula rosea</name>
    <dbReference type="NCBI Taxonomy" id="1031540"/>
    <lineage>
        <taxon>Bacteria</taxon>
        <taxon>Pseudomonadati</taxon>
        <taxon>Planctomycetota</taxon>
        <taxon>Planctomycetia</taxon>
        <taxon>Pirellulales</taxon>
        <taxon>Pirellulaceae</taxon>
        <taxon>Novipirellula</taxon>
    </lineage>
</organism>
<evidence type="ECO:0000259" key="18">
    <source>
        <dbReference type="PROSITE" id="PS51194"/>
    </source>
</evidence>
<dbReference type="InterPro" id="IPR001650">
    <property type="entry name" value="Helicase_C-like"/>
</dbReference>
<dbReference type="EMBL" id="BAABGA010000102">
    <property type="protein sequence ID" value="GAA4468930.1"/>
    <property type="molecule type" value="Genomic_DNA"/>
</dbReference>
<dbReference type="Proteomes" id="UP001500840">
    <property type="component" value="Unassembled WGS sequence"/>
</dbReference>
<dbReference type="PROSITE" id="PS50967">
    <property type="entry name" value="HRDC"/>
    <property type="match status" value="1"/>
</dbReference>
<comment type="similarity">
    <text evidence="3">Belongs to the helicase family. RecQ subfamily.</text>
</comment>
<sequence length="1022" mass="113716">MLLARFGLTQFRPGQRDVVDAVAQGHDVMCVMPTGGGKSLCYQLPSLGRPGTTIVVSPLIALMKDQVDTLKSLNINAKLLNSTLSMSEQVDVMQQMSRGELDLVYVAPERLRNTRFLEAVATAEVTLLAVDEAHCVSEWGHDFRPDYSRLGRFRDRYLANVQTIALTATATPAVRQDIIDLLRLREPKTFVTGFARTNLRFSVQHSKGDREKDEQLVKYVNQCEGTGIIYAATRKRCEEIASWLPEKTRRPIGAYHAGLEPMQRQRIQDDFMSGKLSAIVATNAFGMGIDKSDIRYVIHYNMPGTLEAYYQEAGRAGRDAKDSDCLMLFSYNDRYIQEFFIENRYPSRETVSKVYEFLLSREEDPIELTLEQVRAAIDVKDGSEAIGTSQTLLAKAGVLKRLDSSANNAIVRIDSNAPTMLDFLPREAKIRRRVMMAVEKVIGKQRGEDVYVTVKRLTELANVDRDQLARTLRELRRLKGFDYVPPFRGRAVHLVERDIPFDSLEIDFEELERRRQAEHAKLDAVIGFARSNGCRQRVILDYFGDPESKNCGNCDRCNPEGRRANAAVDPAEVAKAFAGVDRDGFVRGVRVVLSGVFRMHARFGKNLVAQMLCGSKNKKLQQWKLHRLSTYGLLSLLKQSEVVAVMDALIERGLLVQREVDDRRPTVDLSDYGSLVMHAKEPINDTLGIKFPLVKRLSAAAKNLEAADVHEKSSPTLDDPETSEDAAPPSASDELKSELKDRLKRWRQKSSAALAIPAYRILSNATIDRILDSIPGSTSELEKISGVGPATIEQFGYDIIQLIESVVAEHACATQPTPDPSPAITPANMPAITRASEWIEQDAADDDEAEHRQRNHEEDPIDSQSDRLDNPVVSSPVVSSPIASSDPNLRDKDGSENVGPKETSHKEKNVDFDASCFQTELFESENADVGRGDTPQHRPPEILELDSVGPLGTDPALTTPAADEAADAYWTWRLFRDGYTVSQVALIRRCPAATLARQLEIAAAVGHPIDSGWLEAARAVKS</sequence>
<proteinExistence type="inferred from homology"/>
<dbReference type="Gene3D" id="1.10.150.80">
    <property type="entry name" value="HRDC domain"/>
    <property type="match status" value="1"/>
</dbReference>
<reference evidence="20" key="1">
    <citation type="journal article" date="2019" name="Int. J. Syst. Evol. Microbiol.">
        <title>The Global Catalogue of Microorganisms (GCM) 10K type strain sequencing project: providing services to taxonomists for standard genome sequencing and annotation.</title>
        <authorList>
            <consortium name="The Broad Institute Genomics Platform"/>
            <consortium name="The Broad Institute Genome Sequencing Center for Infectious Disease"/>
            <person name="Wu L."/>
            <person name="Ma J."/>
        </authorList>
    </citation>
    <scope>NUCLEOTIDE SEQUENCE [LARGE SCALE GENOMIC DNA]</scope>
    <source>
        <strain evidence="20">JCM 17759</strain>
    </source>
</reference>
<dbReference type="InterPro" id="IPR027417">
    <property type="entry name" value="P-loop_NTPase"/>
</dbReference>
<evidence type="ECO:0000256" key="6">
    <source>
        <dbReference type="ARBA" id="ARBA00022801"/>
    </source>
</evidence>
<evidence type="ECO:0000256" key="9">
    <source>
        <dbReference type="ARBA" id="ARBA00023125"/>
    </source>
</evidence>
<dbReference type="InterPro" id="IPR004589">
    <property type="entry name" value="DNA_helicase_ATP-dep_RecQ"/>
</dbReference>
<keyword evidence="5" id="KW-0547">Nucleotide-binding</keyword>
<evidence type="ECO:0000256" key="8">
    <source>
        <dbReference type="ARBA" id="ARBA00022840"/>
    </source>
</evidence>
<name>A0ABP8NMS3_9BACT</name>
<dbReference type="CDD" id="cd17920">
    <property type="entry name" value="DEXHc_RecQ"/>
    <property type="match status" value="1"/>
</dbReference>
<evidence type="ECO:0000256" key="2">
    <source>
        <dbReference type="ARBA" id="ARBA00001947"/>
    </source>
</evidence>
<comment type="cofactor">
    <cofactor evidence="1">
        <name>Mg(2+)</name>
        <dbReference type="ChEBI" id="CHEBI:18420"/>
    </cofactor>
</comment>
<evidence type="ECO:0000256" key="13">
    <source>
        <dbReference type="ARBA" id="ARBA00044535"/>
    </source>
</evidence>
<keyword evidence="10" id="KW-0413">Isomerase</keyword>
<dbReference type="SUPFAM" id="SSF46785">
    <property type="entry name" value="Winged helix' DNA-binding domain"/>
    <property type="match status" value="1"/>
</dbReference>
<evidence type="ECO:0000256" key="14">
    <source>
        <dbReference type="ARBA" id="ARBA00044550"/>
    </source>
</evidence>
<evidence type="ECO:0000256" key="11">
    <source>
        <dbReference type="ARBA" id="ARBA00034617"/>
    </source>
</evidence>
<dbReference type="SMART" id="SM00487">
    <property type="entry name" value="DEXDc"/>
    <property type="match status" value="1"/>
</dbReference>
<keyword evidence="4" id="KW-0479">Metal-binding</keyword>
<evidence type="ECO:0000256" key="1">
    <source>
        <dbReference type="ARBA" id="ARBA00001946"/>
    </source>
</evidence>
<dbReference type="Pfam" id="PF16124">
    <property type="entry name" value="RecQ_Zn_bind"/>
    <property type="match status" value="1"/>
</dbReference>
<keyword evidence="8" id="KW-0067">ATP-binding</keyword>
<feature type="region of interest" description="Disordered" evidence="15">
    <location>
        <begin position="705"/>
        <end position="738"/>
    </location>
</feature>
<dbReference type="Pfam" id="PF00570">
    <property type="entry name" value="HRDC"/>
    <property type="match status" value="1"/>
</dbReference>
<evidence type="ECO:0000256" key="3">
    <source>
        <dbReference type="ARBA" id="ARBA00005446"/>
    </source>
</evidence>
<feature type="domain" description="Helicase C-terminal" evidence="18">
    <location>
        <begin position="215"/>
        <end position="374"/>
    </location>
</feature>
<dbReference type="NCBIfam" id="TIGR00614">
    <property type="entry name" value="recQ_fam"/>
    <property type="match status" value="1"/>
</dbReference>
<dbReference type="Pfam" id="PF00270">
    <property type="entry name" value="DEAD"/>
    <property type="match status" value="1"/>
</dbReference>
<dbReference type="InterPro" id="IPR010997">
    <property type="entry name" value="HRDC-like_sf"/>
</dbReference>
<keyword evidence="6" id="KW-0378">Hydrolase</keyword>
<dbReference type="PANTHER" id="PTHR13710">
    <property type="entry name" value="DNA HELICASE RECQ FAMILY MEMBER"/>
    <property type="match status" value="1"/>
</dbReference>
<dbReference type="InterPro" id="IPR036388">
    <property type="entry name" value="WH-like_DNA-bd_sf"/>
</dbReference>
<dbReference type="EC" id="5.6.2.4" evidence="12"/>
<keyword evidence="7 19" id="KW-0347">Helicase</keyword>
<evidence type="ECO:0000259" key="17">
    <source>
        <dbReference type="PROSITE" id="PS51192"/>
    </source>
</evidence>
<dbReference type="InterPro" id="IPR018982">
    <property type="entry name" value="RQC_domain"/>
</dbReference>
<dbReference type="GO" id="GO:0004386">
    <property type="term" value="F:helicase activity"/>
    <property type="evidence" value="ECO:0007669"/>
    <property type="project" value="UniProtKB-KW"/>
</dbReference>
<dbReference type="SMART" id="SM00490">
    <property type="entry name" value="HELICc"/>
    <property type="match status" value="1"/>
</dbReference>
<evidence type="ECO:0000256" key="4">
    <source>
        <dbReference type="ARBA" id="ARBA00022723"/>
    </source>
</evidence>
<dbReference type="PROSITE" id="PS51194">
    <property type="entry name" value="HELICASE_CTER"/>
    <property type="match status" value="1"/>
</dbReference>
<evidence type="ECO:0000256" key="5">
    <source>
        <dbReference type="ARBA" id="ARBA00022741"/>
    </source>
</evidence>
<dbReference type="Pfam" id="PF09382">
    <property type="entry name" value="RQC"/>
    <property type="match status" value="1"/>
</dbReference>
<feature type="domain" description="Helicase ATP-binding" evidence="17">
    <location>
        <begin position="19"/>
        <end position="188"/>
    </location>
</feature>
<dbReference type="Gene3D" id="3.40.50.300">
    <property type="entry name" value="P-loop containing nucleotide triphosphate hydrolases"/>
    <property type="match status" value="2"/>
</dbReference>
<evidence type="ECO:0000313" key="20">
    <source>
        <dbReference type="Proteomes" id="UP001500840"/>
    </source>
</evidence>
<evidence type="ECO:0000256" key="12">
    <source>
        <dbReference type="ARBA" id="ARBA00034808"/>
    </source>
</evidence>
<protein>
    <recommendedName>
        <fullName evidence="13">ATP-dependent DNA helicase RecQ</fullName>
        <ecNumber evidence="12">5.6.2.4</ecNumber>
    </recommendedName>
    <alternativeName>
        <fullName evidence="14">DNA 3'-5' helicase RecQ</fullName>
    </alternativeName>
</protein>
<keyword evidence="9" id="KW-0238">DNA-binding</keyword>
<evidence type="ECO:0000256" key="15">
    <source>
        <dbReference type="SAM" id="MobiDB-lite"/>
    </source>
</evidence>
<dbReference type="InterPro" id="IPR014001">
    <property type="entry name" value="Helicase_ATP-bd"/>
</dbReference>
<feature type="region of interest" description="Disordered" evidence="15">
    <location>
        <begin position="844"/>
        <end position="909"/>
    </location>
</feature>
<comment type="caution">
    <text evidence="19">The sequence shown here is derived from an EMBL/GenBank/DDBJ whole genome shotgun (WGS) entry which is preliminary data.</text>
</comment>
<evidence type="ECO:0000256" key="10">
    <source>
        <dbReference type="ARBA" id="ARBA00023235"/>
    </source>
</evidence>
<accession>A0ABP8NMS3</accession>
<evidence type="ECO:0000256" key="7">
    <source>
        <dbReference type="ARBA" id="ARBA00022806"/>
    </source>
</evidence>
<evidence type="ECO:0000313" key="19">
    <source>
        <dbReference type="EMBL" id="GAA4468930.1"/>
    </source>
</evidence>
<keyword evidence="20" id="KW-1185">Reference proteome</keyword>
<dbReference type="PANTHER" id="PTHR13710:SF105">
    <property type="entry name" value="ATP-DEPENDENT DNA HELICASE Q1"/>
    <property type="match status" value="1"/>
</dbReference>
<dbReference type="Gene3D" id="1.10.10.10">
    <property type="entry name" value="Winged helix-like DNA-binding domain superfamily/Winged helix DNA-binding domain"/>
    <property type="match status" value="1"/>
</dbReference>